<feature type="signal peptide" evidence="2">
    <location>
        <begin position="1"/>
        <end position="20"/>
    </location>
</feature>
<feature type="chain" id="PRO_5019037203" evidence="2">
    <location>
        <begin position="21"/>
        <end position="103"/>
    </location>
</feature>
<gene>
    <name evidence="3" type="ORF">CK203_019610</name>
</gene>
<name>A0A438JQN0_VITVI</name>
<comment type="caution">
    <text evidence="3">The sequence shown here is derived from an EMBL/GenBank/DDBJ whole genome shotgun (WGS) entry which is preliminary data.</text>
</comment>
<accession>A0A438JQN0</accession>
<dbReference type="AlphaFoldDB" id="A0A438JQN0"/>
<dbReference type="EMBL" id="QGNW01000031">
    <property type="protein sequence ID" value="RVX11256.1"/>
    <property type="molecule type" value="Genomic_DNA"/>
</dbReference>
<proteinExistence type="predicted"/>
<keyword evidence="2" id="KW-0732">Signal</keyword>
<sequence length="103" mass="12042">MHSFVKDLPLFVSLAVYVWDSMVEDGGWNPRFSWPFNDLEVKLVEWFLLRIQEKRVSTDMEDRVLFALLGVTWVLSLMLETLLGWHNSFVGKKGKKAWKATPL</sequence>
<dbReference type="Proteomes" id="UP000288805">
    <property type="component" value="Unassembled WGS sequence"/>
</dbReference>
<evidence type="ECO:0000256" key="2">
    <source>
        <dbReference type="SAM" id="SignalP"/>
    </source>
</evidence>
<keyword evidence="1" id="KW-0812">Transmembrane</keyword>
<reference evidence="3 4" key="1">
    <citation type="journal article" date="2018" name="PLoS Genet.">
        <title>Population sequencing reveals clonal diversity and ancestral inbreeding in the grapevine cultivar Chardonnay.</title>
        <authorList>
            <person name="Roach M.J."/>
            <person name="Johnson D.L."/>
            <person name="Bohlmann J."/>
            <person name="van Vuuren H.J."/>
            <person name="Jones S.J."/>
            <person name="Pretorius I.S."/>
            <person name="Schmidt S.A."/>
            <person name="Borneman A.R."/>
        </authorList>
    </citation>
    <scope>NUCLEOTIDE SEQUENCE [LARGE SCALE GENOMIC DNA]</scope>
    <source>
        <strain evidence="4">cv. Chardonnay</strain>
        <tissue evidence="3">Leaf</tissue>
    </source>
</reference>
<evidence type="ECO:0000313" key="3">
    <source>
        <dbReference type="EMBL" id="RVX11256.1"/>
    </source>
</evidence>
<keyword evidence="1" id="KW-1133">Transmembrane helix</keyword>
<evidence type="ECO:0000256" key="1">
    <source>
        <dbReference type="SAM" id="Phobius"/>
    </source>
</evidence>
<organism evidence="3 4">
    <name type="scientific">Vitis vinifera</name>
    <name type="common">Grape</name>
    <dbReference type="NCBI Taxonomy" id="29760"/>
    <lineage>
        <taxon>Eukaryota</taxon>
        <taxon>Viridiplantae</taxon>
        <taxon>Streptophyta</taxon>
        <taxon>Embryophyta</taxon>
        <taxon>Tracheophyta</taxon>
        <taxon>Spermatophyta</taxon>
        <taxon>Magnoliopsida</taxon>
        <taxon>eudicotyledons</taxon>
        <taxon>Gunneridae</taxon>
        <taxon>Pentapetalae</taxon>
        <taxon>rosids</taxon>
        <taxon>Vitales</taxon>
        <taxon>Vitaceae</taxon>
        <taxon>Viteae</taxon>
        <taxon>Vitis</taxon>
    </lineage>
</organism>
<keyword evidence="1" id="KW-0472">Membrane</keyword>
<feature type="transmembrane region" description="Helical" evidence="1">
    <location>
        <begin position="64"/>
        <end position="85"/>
    </location>
</feature>
<protein>
    <submittedName>
        <fullName evidence="3">Uncharacterized protein</fullName>
    </submittedName>
</protein>
<evidence type="ECO:0000313" key="4">
    <source>
        <dbReference type="Proteomes" id="UP000288805"/>
    </source>
</evidence>